<evidence type="ECO:0000313" key="2">
    <source>
        <dbReference type="EMBL" id="STX29252.1"/>
    </source>
</evidence>
<keyword evidence="1" id="KW-0732">Signal</keyword>
<proteinExistence type="predicted"/>
<dbReference type="Proteomes" id="UP000254968">
    <property type="component" value="Unassembled WGS sequence"/>
</dbReference>
<reference evidence="2 3" key="1">
    <citation type="submission" date="2018-06" db="EMBL/GenBank/DDBJ databases">
        <authorList>
            <consortium name="Pathogen Informatics"/>
            <person name="Doyle S."/>
        </authorList>
    </citation>
    <scope>NUCLEOTIDE SEQUENCE [LARGE SCALE GENOMIC DNA]</scope>
    <source>
        <strain evidence="2 3">NCTC13315</strain>
    </source>
</reference>
<sequence length="241" mass="26640">MKKITNVVALFLLPPLTFANNICPPSSPDIPLDKVFFQVSAKQWVSTQTALLTVDINATLNTADLVKARNDIMTNLNKIASGEWHLTQFDRSQDSSGLEKLFVEGQARIPQASLTDIYKNAKTISQPGSTYTINNIEFKPSLEEIQQVKSQIRQRLYQQVNEEISRLNSVYPNQSYSLSNLYINEGDVVIQQPRAYKEQTAMSTMAVGAAPGANLAVSNEITLSASAEVASNRRMDVAPCK</sequence>
<dbReference type="EMBL" id="UGNV01000001">
    <property type="protein sequence ID" value="STX29252.1"/>
    <property type="molecule type" value="Genomic_DNA"/>
</dbReference>
<evidence type="ECO:0000256" key="1">
    <source>
        <dbReference type="SAM" id="SignalP"/>
    </source>
</evidence>
<protein>
    <submittedName>
        <fullName evidence="2">Predicted periplasmic/secreted protein</fullName>
    </submittedName>
</protein>
<organism evidence="2 3">
    <name type="scientific">Legionella beliardensis</name>
    <dbReference type="NCBI Taxonomy" id="91822"/>
    <lineage>
        <taxon>Bacteria</taxon>
        <taxon>Pseudomonadati</taxon>
        <taxon>Pseudomonadota</taxon>
        <taxon>Gammaproteobacteria</taxon>
        <taxon>Legionellales</taxon>
        <taxon>Legionellaceae</taxon>
        <taxon>Legionella</taxon>
    </lineage>
</organism>
<keyword evidence="3" id="KW-1185">Reference proteome</keyword>
<gene>
    <name evidence="2" type="ORF">NCTC13315_01790</name>
</gene>
<name>A0A378I2T6_9GAMM</name>
<accession>A0A378I2T6</accession>
<dbReference type="RefSeq" id="WP_115302939.1">
    <property type="nucleotide sequence ID" value="NZ_CAAAHO010000007.1"/>
</dbReference>
<feature type="signal peptide" evidence="1">
    <location>
        <begin position="1"/>
        <end position="19"/>
    </location>
</feature>
<dbReference type="OrthoDB" id="5651111at2"/>
<dbReference type="AlphaFoldDB" id="A0A378I2T6"/>
<feature type="chain" id="PRO_5016754917" evidence="1">
    <location>
        <begin position="20"/>
        <end position="241"/>
    </location>
</feature>
<evidence type="ECO:0000313" key="3">
    <source>
        <dbReference type="Proteomes" id="UP000254968"/>
    </source>
</evidence>